<keyword evidence="3" id="KW-1185">Reference proteome</keyword>
<feature type="compositionally biased region" description="Basic and acidic residues" evidence="1">
    <location>
        <begin position="842"/>
        <end position="852"/>
    </location>
</feature>
<comment type="caution">
    <text evidence="2">The sequence shown here is derived from an EMBL/GenBank/DDBJ whole genome shotgun (WGS) entry which is preliminary data.</text>
</comment>
<proteinExistence type="predicted"/>
<feature type="compositionally biased region" description="Basic residues" evidence="1">
    <location>
        <begin position="99"/>
        <end position="110"/>
    </location>
</feature>
<accession>A0ABQ9GZS2</accession>
<feature type="region of interest" description="Disordered" evidence="1">
    <location>
        <begin position="835"/>
        <end position="965"/>
    </location>
</feature>
<gene>
    <name evidence="2" type="ORF">PR048_021901</name>
</gene>
<dbReference type="PANTHER" id="PTHR28678:SF1">
    <property type="entry name" value="CODANIN-1"/>
    <property type="match status" value="1"/>
</dbReference>
<feature type="compositionally biased region" description="Polar residues" evidence="1">
    <location>
        <begin position="111"/>
        <end position="140"/>
    </location>
</feature>
<organism evidence="2 3">
    <name type="scientific">Dryococelus australis</name>
    <dbReference type="NCBI Taxonomy" id="614101"/>
    <lineage>
        <taxon>Eukaryota</taxon>
        <taxon>Metazoa</taxon>
        <taxon>Ecdysozoa</taxon>
        <taxon>Arthropoda</taxon>
        <taxon>Hexapoda</taxon>
        <taxon>Insecta</taxon>
        <taxon>Pterygota</taxon>
        <taxon>Neoptera</taxon>
        <taxon>Polyneoptera</taxon>
        <taxon>Phasmatodea</taxon>
        <taxon>Verophasmatodea</taxon>
        <taxon>Anareolatae</taxon>
        <taxon>Phasmatidae</taxon>
        <taxon>Eurycanthinae</taxon>
        <taxon>Dryococelus</taxon>
    </lineage>
</organism>
<reference evidence="2 3" key="1">
    <citation type="submission" date="2023-02" db="EMBL/GenBank/DDBJ databases">
        <title>LHISI_Scaffold_Assembly.</title>
        <authorList>
            <person name="Stuart O.P."/>
            <person name="Cleave R."/>
            <person name="Magrath M.J.L."/>
            <person name="Mikheyev A.S."/>
        </authorList>
    </citation>
    <scope>NUCLEOTIDE SEQUENCE [LARGE SCALE GENOMIC DNA]</scope>
    <source>
        <strain evidence="2">Daus_M_001</strain>
        <tissue evidence="2">Leg muscle</tissue>
    </source>
</reference>
<dbReference type="InterPro" id="IPR040031">
    <property type="entry name" value="Codanin-1"/>
</dbReference>
<dbReference type="EMBL" id="JARBHB010000008">
    <property type="protein sequence ID" value="KAJ8877446.1"/>
    <property type="molecule type" value="Genomic_DNA"/>
</dbReference>
<feature type="compositionally biased region" description="Basic and acidic residues" evidence="1">
    <location>
        <begin position="1"/>
        <end position="20"/>
    </location>
</feature>
<sequence>MSEVAKRGMGREPAIEDPAVKTKKTQKTTGQANNCRRRLPHVPMRFSGDGLRTTEDGCHLLNLLRITMQHEPRIYQEPGKSPLSSPASGDHTESPGIKKREHQRGNRSNRNHTSPQQTNASSTPNKWSRQGGQYKPSSISLGDFIGSDQKQGKANRSRNKQVTPTKISGECVTSPSKVESRVNCSPKLVSRSSPGSPEHVLHGAELISIQLDPSKVTHSEKVLLLCNLYNFLLDHNLVTNIVKELTFCLALLLVRTRCDDECVRKKLASKVIDSVENCVFFSATMLHHQKMFLSMLDRSTLVMLAENVRVAAYVPDLCTYLLSRDEMSAVWVSPYMSSYVMYQDDTDTRAHFQSEYTFNAFRKHRDQFYEILSLWKKNHSQLGWCFNAELGASVKALLGSCNNPLNLFHFARLFRSQLQLSCINSRNDVPNQQPSSYCKRLETYEVQSTVPFSRHNFFSGPEEFFRDFILLATTASSGFTQHLIDSMIHELVSLNDTAFTATDMGGRDTVGEETREHFKLCVAQMMLLGKFIGFMVYLPYYSSEEIAESILEPHVRLRKLSMPPIDILKFLTEALEAQKLVVTVPWVVAYLRMLDQVSFRLPYYLTVFDKLFDIYYNWTRLARPTFPALSVVFVTVILGSLFEEPGFPCSIYFTWKFGLPTHMKSLCQPMQMDGAADLLNVVDKQALFLCCPALWQFHSLLATAHRDPAFLCSVGVEKQALPPPAGCILEQPSDPGSKGHEVCSALWHCSLSICMNYTTYRQSITTPLKMVERRQASEAIYQAYEGNSPTPLAPDRHHKGHVMPPTPTQRAPVHEPHIRQCAVEVWNYRSFADDPVSPSTIQEKDEPSRTDEVGVPEEPCLRRQPRLRPPRRAWLPTKPNMPDGSEAATTPPSARKDEPSRAEGAGEAEESLPLTVTPTPPLPEEGTASCASVPGGTELATAEDDPDGPRNRPTTSRKREMPTCT</sequence>
<feature type="region of interest" description="Disordered" evidence="1">
    <location>
        <begin position="1"/>
        <end position="53"/>
    </location>
</feature>
<evidence type="ECO:0000313" key="2">
    <source>
        <dbReference type="EMBL" id="KAJ8877446.1"/>
    </source>
</evidence>
<feature type="region of interest" description="Disordered" evidence="1">
    <location>
        <begin position="75"/>
        <end position="172"/>
    </location>
</feature>
<feature type="compositionally biased region" description="Polar residues" evidence="1">
    <location>
        <begin position="160"/>
        <end position="172"/>
    </location>
</feature>
<name>A0ABQ9GZS2_9NEOP</name>
<dbReference type="PANTHER" id="PTHR28678">
    <property type="entry name" value="CODANIN-1"/>
    <property type="match status" value="1"/>
</dbReference>
<protein>
    <submittedName>
        <fullName evidence="2">Uncharacterized protein</fullName>
    </submittedName>
</protein>
<evidence type="ECO:0000256" key="1">
    <source>
        <dbReference type="SAM" id="MobiDB-lite"/>
    </source>
</evidence>
<evidence type="ECO:0000313" key="3">
    <source>
        <dbReference type="Proteomes" id="UP001159363"/>
    </source>
</evidence>
<dbReference type="Proteomes" id="UP001159363">
    <property type="component" value="Chromosome 7"/>
</dbReference>